<proteinExistence type="inferred from homology"/>
<evidence type="ECO:0000256" key="3">
    <source>
        <dbReference type="HAMAP-Rule" id="MF_01077"/>
    </source>
</evidence>
<dbReference type="HAMAP" id="MF_01077">
    <property type="entry name" value="RimP"/>
    <property type="match status" value="1"/>
</dbReference>
<reference evidence="6 7" key="2">
    <citation type="submission" date="2017-09" db="EMBL/GenBank/DDBJ databases">
        <title>Bacillus patelloidae sp. nov., isolated from the intestinal tract of a marine limpet.</title>
        <authorList>
            <person name="Liu R."/>
            <person name="Dong C."/>
            <person name="Shao Z."/>
        </authorList>
    </citation>
    <scope>NUCLEOTIDE SEQUENCE [LARGE SCALE GENOMIC DNA]</scope>
    <source>
        <strain evidence="6 7">SA5d-4</strain>
    </source>
</reference>
<dbReference type="InterPro" id="IPR028998">
    <property type="entry name" value="RimP_C"/>
</dbReference>
<comment type="similarity">
    <text evidence="3">Belongs to the RimP family.</text>
</comment>
<evidence type="ECO:0000259" key="5">
    <source>
        <dbReference type="Pfam" id="PF17384"/>
    </source>
</evidence>
<dbReference type="SUPFAM" id="SSF74942">
    <property type="entry name" value="YhbC-like, C-terminal domain"/>
    <property type="match status" value="1"/>
</dbReference>
<dbReference type="SUPFAM" id="SSF75420">
    <property type="entry name" value="YhbC-like, N-terminal domain"/>
    <property type="match status" value="1"/>
</dbReference>
<dbReference type="InterPro" id="IPR035956">
    <property type="entry name" value="RimP_N_sf"/>
</dbReference>
<accession>A0A263BYF9</accession>
<dbReference type="Pfam" id="PF17384">
    <property type="entry name" value="DUF150_C"/>
    <property type="match status" value="1"/>
</dbReference>
<evidence type="ECO:0000259" key="4">
    <source>
        <dbReference type="Pfam" id="PF02576"/>
    </source>
</evidence>
<feature type="domain" description="Ribosome maturation factor RimP C-terminal" evidence="5">
    <location>
        <begin position="98"/>
        <end position="167"/>
    </location>
</feature>
<dbReference type="GO" id="GO:0000028">
    <property type="term" value="P:ribosomal small subunit assembly"/>
    <property type="evidence" value="ECO:0007669"/>
    <property type="project" value="TreeGrafter"/>
</dbReference>
<evidence type="ECO:0000313" key="6">
    <source>
        <dbReference type="EMBL" id="OZM58763.1"/>
    </source>
</evidence>
<dbReference type="FunFam" id="3.30.300.70:FF:000001">
    <property type="entry name" value="Ribosome maturation factor RimP"/>
    <property type="match status" value="1"/>
</dbReference>
<protein>
    <recommendedName>
        <fullName evidence="3">Ribosome maturation factor RimP</fullName>
    </recommendedName>
</protein>
<evidence type="ECO:0000313" key="7">
    <source>
        <dbReference type="Proteomes" id="UP000217083"/>
    </source>
</evidence>
<dbReference type="Gene3D" id="3.30.300.70">
    <property type="entry name" value="RimP-like superfamily, N-terminal"/>
    <property type="match status" value="1"/>
</dbReference>
<name>A0A263BYF9_9BACI</name>
<dbReference type="PANTHER" id="PTHR33867">
    <property type="entry name" value="RIBOSOME MATURATION FACTOR RIMP"/>
    <property type="match status" value="1"/>
</dbReference>
<organism evidence="6 7">
    <name type="scientific">Lottiidibacillus patelloidae</name>
    <dbReference type="NCBI Taxonomy" id="2670334"/>
    <lineage>
        <taxon>Bacteria</taxon>
        <taxon>Bacillati</taxon>
        <taxon>Bacillota</taxon>
        <taxon>Bacilli</taxon>
        <taxon>Bacillales</taxon>
        <taxon>Bacillaceae</taxon>
        <taxon>Lottiidibacillus</taxon>
    </lineage>
</organism>
<dbReference type="InterPro" id="IPR003728">
    <property type="entry name" value="Ribosome_maturation_RimP"/>
</dbReference>
<dbReference type="Proteomes" id="UP000217083">
    <property type="component" value="Unassembled WGS sequence"/>
</dbReference>
<dbReference type="PANTHER" id="PTHR33867:SF1">
    <property type="entry name" value="RIBOSOME MATURATION FACTOR RIMP"/>
    <property type="match status" value="1"/>
</dbReference>
<keyword evidence="7" id="KW-1185">Reference proteome</keyword>
<sequence>MFQLKKKGGTRVSSKATDVTEQLVKPILEELNLELVDVEFVKEGKNWFLRVYIDSATGVDIEDCGKVSEKLSELLDEHDPITQAYFLEVSSPGAERPLKKEKDFYNAVGKNVHVKLYEPIEGAKAFEGELTQFNGETLFITVKVKAIAKKFEIPLDKVASARLAVVFN</sequence>
<dbReference type="NCBIfam" id="NF000928">
    <property type="entry name" value="PRK00092.1-2"/>
    <property type="match status" value="1"/>
</dbReference>
<comment type="function">
    <text evidence="3">Required for maturation of 30S ribosomal subunits.</text>
</comment>
<dbReference type="Gene3D" id="2.30.30.180">
    <property type="entry name" value="Ribosome maturation factor RimP, C-terminal domain"/>
    <property type="match status" value="1"/>
</dbReference>
<dbReference type="AlphaFoldDB" id="A0A263BYF9"/>
<feature type="domain" description="Ribosome maturation factor RimP N-terminal" evidence="4">
    <location>
        <begin position="23"/>
        <end position="95"/>
    </location>
</feature>
<evidence type="ECO:0000256" key="1">
    <source>
        <dbReference type="ARBA" id="ARBA00022490"/>
    </source>
</evidence>
<dbReference type="EMBL" id="NPIA01000001">
    <property type="protein sequence ID" value="OZM58763.1"/>
    <property type="molecule type" value="Genomic_DNA"/>
</dbReference>
<dbReference type="Pfam" id="PF02576">
    <property type="entry name" value="RimP_N"/>
    <property type="match status" value="1"/>
</dbReference>
<dbReference type="InterPro" id="IPR036847">
    <property type="entry name" value="RimP_C_sf"/>
</dbReference>
<dbReference type="GO" id="GO:0006412">
    <property type="term" value="P:translation"/>
    <property type="evidence" value="ECO:0007669"/>
    <property type="project" value="TreeGrafter"/>
</dbReference>
<keyword evidence="1 3" id="KW-0963">Cytoplasm</keyword>
<keyword evidence="2 3" id="KW-0690">Ribosome biogenesis</keyword>
<dbReference type="CDD" id="cd01734">
    <property type="entry name" value="YlxS_C"/>
    <property type="match status" value="1"/>
</dbReference>
<comment type="caution">
    <text evidence="6">The sequence shown here is derived from an EMBL/GenBank/DDBJ whole genome shotgun (WGS) entry which is preliminary data.</text>
</comment>
<comment type="subcellular location">
    <subcellularLocation>
        <location evidence="3">Cytoplasm</location>
    </subcellularLocation>
</comment>
<dbReference type="GO" id="GO:0005829">
    <property type="term" value="C:cytosol"/>
    <property type="evidence" value="ECO:0007669"/>
    <property type="project" value="TreeGrafter"/>
</dbReference>
<evidence type="ECO:0000256" key="2">
    <source>
        <dbReference type="ARBA" id="ARBA00022517"/>
    </source>
</evidence>
<gene>
    <name evidence="3" type="primary">rimP</name>
    <name evidence="6" type="ORF">CIB95_03305</name>
</gene>
<reference evidence="7" key="1">
    <citation type="submission" date="2017-08" db="EMBL/GenBank/DDBJ databases">
        <authorList>
            <person name="Huang Z."/>
        </authorList>
    </citation>
    <scope>NUCLEOTIDE SEQUENCE [LARGE SCALE GENOMIC DNA]</scope>
    <source>
        <strain evidence="7">SA5d-4</strain>
    </source>
</reference>
<dbReference type="InterPro" id="IPR028989">
    <property type="entry name" value="RimP_N"/>
</dbReference>